<evidence type="ECO:0000313" key="1">
    <source>
        <dbReference type="EMBL" id="MBR7784478.1"/>
    </source>
</evidence>
<dbReference type="Proteomes" id="UP000680067">
    <property type="component" value="Unassembled WGS sequence"/>
</dbReference>
<feature type="non-terminal residue" evidence="1">
    <location>
        <position position="126"/>
    </location>
</feature>
<name>A0A941IA68_9BURK</name>
<organism evidence="1 2">
    <name type="scientific">Undibacterium luofuense</name>
    <dbReference type="NCBI Taxonomy" id="2828733"/>
    <lineage>
        <taxon>Bacteria</taxon>
        <taxon>Pseudomonadati</taxon>
        <taxon>Pseudomonadota</taxon>
        <taxon>Betaproteobacteria</taxon>
        <taxon>Burkholderiales</taxon>
        <taxon>Oxalobacteraceae</taxon>
        <taxon>Undibacterium</taxon>
    </lineage>
</organism>
<evidence type="ECO:0000313" key="2">
    <source>
        <dbReference type="Proteomes" id="UP000680067"/>
    </source>
</evidence>
<dbReference type="AlphaFoldDB" id="A0A941IA68"/>
<accession>A0A941IA68</accession>
<protein>
    <submittedName>
        <fullName evidence="1">Uncharacterized protein</fullName>
    </submittedName>
</protein>
<sequence length="126" mass="14345">VQVSRRLDEEKRLLQRCVQACPALGVAGSDHNEWQLQEPEQCLELLTELKQLESEGVELVWPEGERFRLKGSRSMDNLRLTIKRQGEWFVAGGDVVLDDGRVLALRELLQMAESGKGRFLKIGDQD</sequence>
<dbReference type="RefSeq" id="WP_212689674.1">
    <property type="nucleotide sequence ID" value="NZ_JAGSPN010000255.1"/>
</dbReference>
<proteinExistence type="predicted"/>
<dbReference type="EMBL" id="JAGSPN010000255">
    <property type="protein sequence ID" value="MBR7784478.1"/>
    <property type="molecule type" value="Genomic_DNA"/>
</dbReference>
<feature type="non-terminal residue" evidence="1">
    <location>
        <position position="1"/>
    </location>
</feature>
<keyword evidence="2" id="KW-1185">Reference proteome</keyword>
<gene>
    <name evidence="1" type="ORF">KDM89_20295</name>
</gene>
<reference evidence="1" key="1">
    <citation type="submission" date="2021-04" db="EMBL/GenBank/DDBJ databases">
        <title>novel species isolated from subtropical streams in China.</title>
        <authorList>
            <person name="Lu H."/>
        </authorList>
    </citation>
    <scope>NUCLEOTIDE SEQUENCE</scope>
    <source>
        <strain evidence="1">LFS511W</strain>
    </source>
</reference>
<comment type="caution">
    <text evidence="1">The sequence shown here is derived from an EMBL/GenBank/DDBJ whole genome shotgun (WGS) entry which is preliminary data.</text>
</comment>